<dbReference type="EMBL" id="ANLA01000022">
    <property type="protein sequence ID" value="EMQ93996.1"/>
    <property type="molecule type" value="Genomic_DNA"/>
</dbReference>
<reference evidence="1 2" key="1">
    <citation type="submission" date="2012-12" db="EMBL/GenBank/DDBJ databases">
        <title>Genome assembly of Formosa sp. AK20.</title>
        <authorList>
            <person name="Kumar R."/>
            <person name="Khatri I."/>
            <person name="Vaidya B."/>
            <person name="Subramanian S."/>
            <person name="Pinnaka A."/>
        </authorList>
    </citation>
    <scope>NUCLEOTIDE SEQUENCE [LARGE SCALE GENOMIC DNA]</scope>
    <source>
        <strain evidence="1 2">AK20</strain>
    </source>
</reference>
<evidence type="ECO:0000313" key="2">
    <source>
        <dbReference type="Proteomes" id="UP000012024"/>
    </source>
</evidence>
<organism evidence="1 2">
    <name type="scientific">Xanthomarina gelatinilytica</name>
    <dbReference type="NCBI Taxonomy" id="1137281"/>
    <lineage>
        <taxon>Bacteria</taxon>
        <taxon>Pseudomonadati</taxon>
        <taxon>Bacteroidota</taxon>
        <taxon>Flavobacteriia</taxon>
        <taxon>Flavobacteriales</taxon>
        <taxon>Flavobacteriaceae</taxon>
        <taxon>Xanthomarina</taxon>
    </lineage>
</organism>
<evidence type="ECO:0000313" key="1">
    <source>
        <dbReference type="EMBL" id="EMQ93996.1"/>
    </source>
</evidence>
<comment type="caution">
    <text evidence="1">The sequence shown here is derived from an EMBL/GenBank/DDBJ whole genome shotgun (WGS) entry which is preliminary data.</text>
</comment>
<keyword evidence="2" id="KW-1185">Reference proteome</keyword>
<name>M7MFY2_9FLAO</name>
<dbReference type="AlphaFoldDB" id="M7MFY2"/>
<gene>
    <name evidence="1" type="ORF">D778_01281</name>
</gene>
<dbReference type="PATRIC" id="fig|1137281.3.peg.2637"/>
<dbReference type="Proteomes" id="UP000012024">
    <property type="component" value="Unassembled WGS sequence"/>
</dbReference>
<proteinExistence type="predicted"/>
<sequence length="63" mass="7460">MKKFSNHPKTTEKKHVTQELVALQKTSRFFEGANINPFSLLQSYFLYFLKVFSKHPKKTKNNL</sequence>
<accession>M7MFY2</accession>
<protein>
    <submittedName>
        <fullName evidence="1">Uncharacterized protein</fullName>
    </submittedName>
</protein>